<evidence type="ECO:0000313" key="2">
    <source>
        <dbReference type="EMBL" id="KAF5791955.1"/>
    </source>
</evidence>
<dbReference type="Gramene" id="mRNA:HanXRQr2_Chr09g0400611">
    <property type="protein sequence ID" value="CDS:HanXRQr2_Chr09g0400611.1"/>
    <property type="gene ID" value="HanXRQr2_Chr09g0400611"/>
</dbReference>
<organism evidence="3 4">
    <name type="scientific">Helianthus annuus</name>
    <name type="common">Common sunflower</name>
    <dbReference type="NCBI Taxonomy" id="4232"/>
    <lineage>
        <taxon>Eukaryota</taxon>
        <taxon>Viridiplantae</taxon>
        <taxon>Streptophyta</taxon>
        <taxon>Embryophyta</taxon>
        <taxon>Tracheophyta</taxon>
        <taxon>Spermatophyta</taxon>
        <taxon>Magnoliopsida</taxon>
        <taxon>eudicotyledons</taxon>
        <taxon>Gunneridae</taxon>
        <taxon>Pentapetalae</taxon>
        <taxon>asterids</taxon>
        <taxon>campanulids</taxon>
        <taxon>Asterales</taxon>
        <taxon>Asteraceae</taxon>
        <taxon>Asteroideae</taxon>
        <taxon>Heliantheae alliance</taxon>
        <taxon>Heliantheae</taxon>
        <taxon>Helianthus</taxon>
    </lineage>
</organism>
<dbReference type="PANTHER" id="PTHR48435:SF1">
    <property type="entry name" value="POLYPROTEIN"/>
    <property type="match status" value="1"/>
</dbReference>
<dbReference type="Proteomes" id="UP000215914">
    <property type="component" value="Unassembled WGS sequence"/>
</dbReference>
<feature type="region of interest" description="Disordered" evidence="1">
    <location>
        <begin position="56"/>
        <end position="79"/>
    </location>
</feature>
<dbReference type="EMBL" id="MNCJ02000324">
    <property type="protein sequence ID" value="KAF5791955.1"/>
    <property type="molecule type" value="Genomic_DNA"/>
</dbReference>
<feature type="compositionally biased region" description="Polar residues" evidence="1">
    <location>
        <begin position="59"/>
        <end position="79"/>
    </location>
</feature>
<reference evidence="3" key="1">
    <citation type="journal article" date="2017" name="Nature">
        <title>The sunflower genome provides insights into oil metabolism, flowering and Asterid evolution.</title>
        <authorList>
            <person name="Badouin H."/>
            <person name="Gouzy J."/>
            <person name="Grassa C.J."/>
            <person name="Murat F."/>
            <person name="Staton S.E."/>
            <person name="Cottret L."/>
            <person name="Lelandais-Briere C."/>
            <person name="Owens G.L."/>
            <person name="Carrere S."/>
            <person name="Mayjonade B."/>
            <person name="Legrand L."/>
            <person name="Gill N."/>
            <person name="Kane N.C."/>
            <person name="Bowers J.E."/>
            <person name="Hubner S."/>
            <person name="Bellec A."/>
            <person name="Berard A."/>
            <person name="Berges H."/>
            <person name="Blanchet N."/>
            <person name="Boniface M.C."/>
            <person name="Brunel D."/>
            <person name="Catrice O."/>
            <person name="Chaidir N."/>
            <person name="Claudel C."/>
            <person name="Donnadieu C."/>
            <person name="Faraut T."/>
            <person name="Fievet G."/>
            <person name="Helmstetter N."/>
            <person name="King M."/>
            <person name="Knapp S.J."/>
            <person name="Lai Z."/>
            <person name="Le Paslier M.C."/>
            <person name="Lippi Y."/>
            <person name="Lorenzon L."/>
            <person name="Mandel J.R."/>
            <person name="Marage G."/>
            <person name="Marchand G."/>
            <person name="Marquand E."/>
            <person name="Bret-Mestries E."/>
            <person name="Morien E."/>
            <person name="Nambeesan S."/>
            <person name="Nguyen T."/>
            <person name="Pegot-Espagnet P."/>
            <person name="Pouilly N."/>
            <person name="Raftis F."/>
            <person name="Sallet E."/>
            <person name="Schiex T."/>
            <person name="Thomas J."/>
            <person name="Vandecasteele C."/>
            <person name="Vares D."/>
            <person name="Vear F."/>
            <person name="Vautrin S."/>
            <person name="Crespi M."/>
            <person name="Mangin B."/>
            <person name="Burke J.M."/>
            <person name="Salse J."/>
            <person name="Munos S."/>
            <person name="Vincourt P."/>
            <person name="Rieseberg L.H."/>
            <person name="Langlade N.B."/>
        </authorList>
    </citation>
    <scope>NUCLEOTIDE SEQUENCE</scope>
    <source>
        <tissue evidence="3">Leaves</tissue>
    </source>
</reference>
<comment type="caution">
    <text evidence="3">The sequence shown here is derived from an EMBL/GenBank/DDBJ whole genome shotgun (WGS) entry which is preliminary data.</text>
</comment>
<dbReference type="InterPro" id="IPR053098">
    <property type="entry name" value="Petuviruses_polyprotein"/>
</dbReference>
<evidence type="ECO:0000313" key="4">
    <source>
        <dbReference type="Proteomes" id="UP000215914"/>
    </source>
</evidence>
<feature type="compositionally biased region" description="Low complexity" evidence="1">
    <location>
        <begin position="17"/>
        <end position="26"/>
    </location>
</feature>
<accession>A0A9K3P566</accession>
<evidence type="ECO:0000256" key="1">
    <source>
        <dbReference type="SAM" id="MobiDB-lite"/>
    </source>
</evidence>
<name>A0A9K3P566_HELAN</name>
<protein>
    <submittedName>
        <fullName evidence="3">Uncharacterized protein</fullName>
    </submittedName>
</protein>
<reference evidence="3" key="2">
    <citation type="submission" date="2020-06" db="EMBL/GenBank/DDBJ databases">
        <title>Helianthus annuus Genome sequencing and assembly Release 2.</title>
        <authorList>
            <person name="Gouzy J."/>
            <person name="Langlade N."/>
            <person name="Munos S."/>
        </authorList>
    </citation>
    <scope>NUCLEOTIDE SEQUENCE</scope>
    <source>
        <tissue evidence="3">Leaves</tissue>
    </source>
</reference>
<proteinExistence type="predicted"/>
<keyword evidence="4" id="KW-1185">Reference proteome</keyword>
<sequence length="167" mass="19405">MPTVAPVIAPLTHDDTSSMSEESSTSQFYEEVPPTDEFKHLFMNEDATEKAYVSDIDNEASQTSPQTNERAPPNTDSKQQFTFDEIPLAKWRDRSIEILTWCTVELQYYSIDMVIRRFLARCQGRLRDWYISLGEYRQTNILKSKNPEEIINAIYYELIGNPLDHTI</sequence>
<evidence type="ECO:0000313" key="3">
    <source>
        <dbReference type="EMBL" id="KAF5824284.1"/>
    </source>
</evidence>
<dbReference type="PANTHER" id="PTHR48435">
    <property type="entry name" value="POLYPROTEIN"/>
    <property type="match status" value="1"/>
</dbReference>
<gene>
    <name evidence="3" type="ORF">HanXRQr2_Chr00c007g0832651</name>
    <name evidence="2" type="ORF">HanXRQr2_Chr09g0400611</name>
</gene>
<feature type="region of interest" description="Disordered" evidence="1">
    <location>
        <begin position="1"/>
        <end position="31"/>
    </location>
</feature>
<dbReference type="EMBL" id="MNCJ02000007">
    <property type="protein sequence ID" value="KAF5824284.1"/>
    <property type="molecule type" value="Genomic_DNA"/>
</dbReference>
<dbReference type="AlphaFoldDB" id="A0A9K3P566"/>